<proteinExistence type="predicted"/>
<keyword evidence="2" id="KW-1185">Reference proteome</keyword>
<dbReference type="EMBL" id="WNYA01000002">
    <property type="protein sequence ID" value="KAG8586684.1"/>
    <property type="molecule type" value="Genomic_DNA"/>
</dbReference>
<protein>
    <submittedName>
        <fullName evidence="1">Uncharacterized protein</fullName>
    </submittedName>
</protein>
<sequence length="105" mass="11630">MAAVSQSQPLRQPCLYHSSSKVIVNVKKPLQPVQMSCKQVALEMYSLCSQLDVLIRGEVQHLQEQVVEDTLLGGSDIFHTIGSELIDRMKECLSHLPEPAPCLEG</sequence>
<dbReference type="AlphaFoldDB" id="A0AAV7CNM0"/>
<organism evidence="1 2">
    <name type="scientific">Engystomops pustulosus</name>
    <name type="common">Tungara frog</name>
    <name type="synonym">Physalaemus pustulosus</name>
    <dbReference type="NCBI Taxonomy" id="76066"/>
    <lineage>
        <taxon>Eukaryota</taxon>
        <taxon>Metazoa</taxon>
        <taxon>Chordata</taxon>
        <taxon>Craniata</taxon>
        <taxon>Vertebrata</taxon>
        <taxon>Euteleostomi</taxon>
        <taxon>Amphibia</taxon>
        <taxon>Batrachia</taxon>
        <taxon>Anura</taxon>
        <taxon>Neobatrachia</taxon>
        <taxon>Hyloidea</taxon>
        <taxon>Leptodactylidae</taxon>
        <taxon>Leiuperinae</taxon>
        <taxon>Engystomops</taxon>
    </lineage>
</organism>
<reference evidence="1" key="1">
    <citation type="thesis" date="2020" institute="ProQuest LLC" country="789 East Eisenhower Parkway, Ann Arbor, MI, USA">
        <title>Comparative Genomics and Chromosome Evolution.</title>
        <authorList>
            <person name="Mudd A.B."/>
        </authorList>
    </citation>
    <scope>NUCLEOTIDE SEQUENCE</scope>
    <source>
        <strain evidence="1">237g6f4</strain>
        <tissue evidence="1">Blood</tissue>
    </source>
</reference>
<dbReference type="Proteomes" id="UP000824782">
    <property type="component" value="Unassembled WGS sequence"/>
</dbReference>
<gene>
    <name evidence="1" type="ORF">GDO81_005449</name>
</gene>
<evidence type="ECO:0000313" key="1">
    <source>
        <dbReference type="EMBL" id="KAG8586684.1"/>
    </source>
</evidence>
<accession>A0AAV7CNM0</accession>
<comment type="caution">
    <text evidence="1">The sequence shown here is derived from an EMBL/GenBank/DDBJ whole genome shotgun (WGS) entry which is preliminary data.</text>
</comment>
<name>A0AAV7CNM0_ENGPU</name>
<evidence type="ECO:0000313" key="2">
    <source>
        <dbReference type="Proteomes" id="UP000824782"/>
    </source>
</evidence>